<comment type="caution">
    <text evidence="7">The sequence shown here is derived from an EMBL/GenBank/DDBJ whole genome shotgun (WGS) entry which is preliminary data.</text>
</comment>
<dbReference type="InterPro" id="IPR001387">
    <property type="entry name" value="Cro/C1-type_HTH"/>
</dbReference>
<name>A0AA37XG56_9MICO</name>
<dbReference type="SUPFAM" id="SSF53822">
    <property type="entry name" value="Periplasmic binding protein-like I"/>
    <property type="match status" value="1"/>
</dbReference>
<feature type="domain" description="HTH lacI-type" evidence="5">
    <location>
        <begin position="2"/>
        <end position="56"/>
    </location>
</feature>
<reference evidence="7" key="1">
    <citation type="journal article" date="2014" name="Int. J. Syst. Evol. Microbiol.">
        <title>Complete genome sequence of Corynebacterium casei LMG S-19264T (=DSM 44701T), isolated from a smear-ripened cheese.</title>
        <authorList>
            <consortium name="US DOE Joint Genome Institute (JGI-PGF)"/>
            <person name="Walter F."/>
            <person name="Albersmeier A."/>
            <person name="Kalinowski J."/>
            <person name="Ruckert C."/>
        </authorList>
    </citation>
    <scope>NUCLEOTIDE SEQUENCE</scope>
    <source>
        <strain evidence="7">NBRC 112290</strain>
    </source>
</reference>
<evidence type="ECO:0000259" key="5">
    <source>
        <dbReference type="PROSITE" id="PS50932"/>
    </source>
</evidence>
<proteinExistence type="predicted"/>
<evidence type="ECO:0000256" key="4">
    <source>
        <dbReference type="SAM" id="MobiDB-lite"/>
    </source>
</evidence>
<dbReference type="GO" id="GO:0003700">
    <property type="term" value="F:DNA-binding transcription factor activity"/>
    <property type="evidence" value="ECO:0007669"/>
    <property type="project" value="TreeGrafter"/>
</dbReference>
<dbReference type="AlphaFoldDB" id="A0AA37XG56"/>
<protein>
    <submittedName>
        <fullName evidence="7">LacI family transcriptional regulator</fullName>
    </submittedName>
</protein>
<dbReference type="PANTHER" id="PTHR30146:SF153">
    <property type="entry name" value="LACTOSE OPERON REPRESSOR"/>
    <property type="match status" value="1"/>
</dbReference>
<evidence type="ECO:0000256" key="3">
    <source>
        <dbReference type="ARBA" id="ARBA00023163"/>
    </source>
</evidence>
<dbReference type="InterPro" id="IPR028082">
    <property type="entry name" value="Peripla_BP_I"/>
</dbReference>
<feature type="domain" description="HTH cro/C1-type" evidence="6">
    <location>
        <begin position="3"/>
        <end position="46"/>
    </location>
</feature>
<organism evidence="7 8">
    <name type="scientific">Litorihabitans aurantiacus</name>
    <dbReference type="NCBI Taxonomy" id="1930061"/>
    <lineage>
        <taxon>Bacteria</taxon>
        <taxon>Bacillati</taxon>
        <taxon>Actinomycetota</taxon>
        <taxon>Actinomycetes</taxon>
        <taxon>Micrococcales</taxon>
        <taxon>Beutenbergiaceae</taxon>
        <taxon>Litorihabitans</taxon>
    </lineage>
</organism>
<dbReference type="SMART" id="SM00354">
    <property type="entry name" value="HTH_LACI"/>
    <property type="match status" value="1"/>
</dbReference>
<dbReference type="PANTHER" id="PTHR30146">
    <property type="entry name" value="LACI-RELATED TRANSCRIPTIONAL REPRESSOR"/>
    <property type="match status" value="1"/>
</dbReference>
<gene>
    <name evidence="7" type="ORF">GCM10025875_24700</name>
</gene>
<sequence length="348" mass="36272">MATIGDVARRAGVSQSTVSYALSGKRPISEETRRRIERAIDELGYRPHAGARALATARTDVIGLMAPLRTGVDVHVIMQFVAGVVTGASRSGYDVLLLTQDEGVLDRVTSSSMVDALVVMDVENDDKRLPALERSRQPAVLIGLPADPHGLSCVDLDFARAGAVAARRLIDAGHRAIALVGSPVEVVSRHTSYAERMTRGFVGACEAAGVTYLVVPTAASAAGAAASVDRVLGMMPEVTALVVHNEVALPHVISRFREAGRGVPEQVSVVAVCPEDVAVSMPVPVTSVDIPAEAIGRIAVEMLTGLMADPARGEVRLVSPRLTERGSVREVSAPSGGTVTGDPAAATP</sequence>
<dbReference type="InterPro" id="IPR000843">
    <property type="entry name" value="HTH_LacI"/>
</dbReference>
<dbReference type="Pfam" id="PF13377">
    <property type="entry name" value="Peripla_BP_3"/>
    <property type="match status" value="1"/>
</dbReference>
<keyword evidence="3" id="KW-0804">Transcription</keyword>
<dbReference type="GO" id="GO:0000976">
    <property type="term" value="F:transcription cis-regulatory region binding"/>
    <property type="evidence" value="ECO:0007669"/>
    <property type="project" value="TreeGrafter"/>
</dbReference>
<evidence type="ECO:0000256" key="1">
    <source>
        <dbReference type="ARBA" id="ARBA00023015"/>
    </source>
</evidence>
<accession>A0AA37XG56</accession>
<dbReference type="PROSITE" id="PS50932">
    <property type="entry name" value="HTH_LACI_2"/>
    <property type="match status" value="1"/>
</dbReference>
<dbReference type="Gene3D" id="3.40.50.2300">
    <property type="match status" value="2"/>
</dbReference>
<dbReference type="SUPFAM" id="SSF47413">
    <property type="entry name" value="lambda repressor-like DNA-binding domains"/>
    <property type="match status" value="1"/>
</dbReference>
<evidence type="ECO:0000259" key="6">
    <source>
        <dbReference type="PROSITE" id="PS50943"/>
    </source>
</evidence>
<dbReference type="PROSITE" id="PS50943">
    <property type="entry name" value="HTH_CROC1"/>
    <property type="match status" value="1"/>
</dbReference>
<reference evidence="7" key="2">
    <citation type="submission" date="2023-02" db="EMBL/GenBank/DDBJ databases">
        <authorList>
            <person name="Sun Q."/>
            <person name="Mori K."/>
        </authorList>
    </citation>
    <scope>NUCLEOTIDE SEQUENCE</scope>
    <source>
        <strain evidence="7">NBRC 112290</strain>
    </source>
</reference>
<evidence type="ECO:0000313" key="8">
    <source>
        <dbReference type="Proteomes" id="UP001157161"/>
    </source>
</evidence>
<keyword evidence="8" id="KW-1185">Reference proteome</keyword>
<dbReference type="RefSeq" id="WP_284251163.1">
    <property type="nucleotide sequence ID" value="NZ_BSUM01000001.1"/>
</dbReference>
<dbReference type="InterPro" id="IPR046335">
    <property type="entry name" value="LacI/GalR-like_sensor"/>
</dbReference>
<dbReference type="CDD" id="cd01392">
    <property type="entry name" value="HTH_LacI"/>
    <property type="match status" value="1"/>
</dbReference>
<evidence type="ECO:0000313" key="7">
    <source>
        <dbReference type="EMBL" id="GMA32478.1"/>
    </source>
</evidence>
<dbReference type="PROSITE" id="PS00356">
    <property type="entry name" value="HTH_LACI_1"/>
    <property type="match status" value="1"/>
</dbReference>
<feature type="region of interest" description="Disordered" evidence="4">
    <location>
        <begin position="326"/>
        <end position="348"/>
    </location>
</feature>
<dbReference type="Gene3D" id="1.10.260.40">
    <property type="entry name" value="lambda repressor-like DNA-binding domains"/>
    <property type="match status" value="1"/>
</dbReference>
<keyword evidence="2" id="KW-0238">DNA-binding</keyword>
<dbReference type="InterPro" id="IPR010982">
    <property type="entry name" value="Lambda_DNA-bd_dom_sf"/>
</dbReference>
<dbReference type="EMBL" id="BSUM01000001">
    <property type="protein sequence ID" value="GMA32478.1"/>
    <property type="molecule type" value="Genomic_DNA"/>
</dbReference>
<dbReference type="CDD" id="cd06267">
    <property type="entry name" value="PBP1_LacI_sugar_binding-like"/>
    <property type="match status" value="1"/>
</dbReference>
<evidence type="ECO:0000256" key="2">
    <source>
        <dbReference type="ARBA" id="ARBA00023125"/>
    </source>
</evidence>
<keyword evidence="1" id="KW-0805">Transcription regulation</keyword>
<dbReference type="Proteomes" id="UP001157161">
    <property type="component" value="Unassembled WGS sequence"/>
</dbReference>
<dbReference type="Pfam" id="PF00356">
    <property type="entry name" value="LacI"/>
    <property type="match status" value="1"/>
</dbReference>